<evidence type="ECO:0000313" key="3">
    <source>
        <dbReference type="Proteomes" id="UP000822688"/>
    </source>
</evidence>
<dbReference type="PANTHER" id="PTHR15599">
    <property type="entry name" value="RTDR1"/>
    <property type="match status" value="1"/>
</dbReference>
<organism evidence="2 3">
    <name type="scientific">Ceratodon purpureus</name>
    <name type="common">Fire moss</name>
    <name type="synonym">Dicranum purpureum</name>
    <dbReference type="NCBI Taxonomy" id="3225"/>
    <lineage>
        <taxon>Eukaryota</taxon>
        <taxon>Viridiplantae</taxon>
        <taxon>Streptophyta</taxon>
        <taxon>Embryophyta</taxon>
        <taxon>Bryophyta</taxon>
        <taxon>Bryophytina</taxon>
        <taxon>Bryopsida</taxon>
        <taxon>Dicranidae</taxon>
        <taxon>Pseudoditrichales</taxon>
        <taxon>Ditrichaceae</taxon>
        <taxon>Ceratodon</taxon>
    </lineage>
</organism>
<sequence>MPRQPDDFDKKDRRVEDALIADDKRIKAEEAAKRALLNAKKKPKPSDDRNIVRSEQPRWVEDEAEANFLHDNPIEDGAVRPYIAWRYALKQLGRSDIRAEPVPDNERAYPLLNVERHGHDMWMHQAQPNVTPQLPSTVTPGHLNFMYSKMVRTLQSDLLIVRQKSVAWCVELLRVPENRARCIAAGILPILANMLKETDLCIRQHLALCFKYASASITTWNDLIELGCIKGLLKMLRTDDAVLRCNALDALNDCALNCEVRRVLVNDCITLASIVRGLEKDKDRGNVCHAMDLCSRCMGSLNYYQKAIDQVLEADGVPIVVKLANTTDEATMVSAGRFICLVGFSEKGRKQAVALGAVAVFVSYLNHPQARVMAYGTAALLSLTLEIRGKKDFIMANGVPLMTHMLHLSDGELTLVAMNLIINVTEDPAARAKLQQGIKLCRNMFLETFNGTMKRGACQTIQQLQFKSRPFENILDIPAQFVPIAFDMRGCC</sequence>
<evidence type="ECO:0000256" key="1">
    <source>
        <dbReference type="SAM" id="MobiDB-lite"/>
    </source>
</evidence>
<dbReference type="InterPro" id="IPR011989">
    <property type="entry name" value="ARM-like"/>
</dbReference>
<dbReference type="InterPro" id="IPR016024">
    <property type="entry name" value="ARM-type_fold"/>
</dbReference>
<proteinExistence type="predicted"/>
<gene>
    <name evidence="2" type="ORF">KC19_2G200200</name>
</gene>
<dbReference type="Proteomes" id="UP000822688">
    <property type="component" value="Chromosome 2"/>
</dbReference>
<dbReference type="PANTHER" id="PTHR15599:SF1">
    <property type="entry name" value="RADIAL SPOKE HEAD 14 HOMOLOG"/>
    <property type="match status" value="1"/>
</dbReference>
<evidence type="ECO:0000313" key="2">
    <source>
        <dbReference type="EMBL" id="KAG0587908.1"/>
    </source>
</evidence>
<comment type="caution">
    <text evidence="2">The sequence shown here is derived from an EMBL/GenBank/DDBJ whole genome shotgun (WGS) entry which is preliminary data.</text>
</comment>
<feature type="compositionally biased region" description="Basic and acidic residues" evidence="1">
    <location>
        <begin position="44"/>
        <end position="56"/>
    </location>
</feature>
<dbReference type="InterPro" id="IPR042856">
    <property type="entry name" value="RSP14"/>
</dbReference>
<protein>
    <submittedName>
        <fullName evidence="2">Uncharacterized protein</fullName>
    </submittedName>
</protein>
<dbReference type="AlphaFoldDB" id="A0A8T0IYV5"/>
<dbReference type="SUPFAM" id="SSF48371">
    <property type="entry name" value="ARM repeat"/>
    <property type="match status" value="1"/>
</dbReference>
<feature type="region of interest" description="Disordered" evidence="1">
    <location>
        <begin position="36"/>
        <end position="56"/>
    </location>
</feature>
<reference evidence="2" key="1">
    <citation type="submission" date="2020-06" db="EMBL/GenBank/DDBJ databases">
        <title>WGS assembly of Ceratodon purpureus strain R40.</title>
        <authorList>
            <person name="Carey S.B."/>
            <person name="Jenkins J."/>
            <person name="Shu S."/>
            <person name="Lovell J.T."/>
            <person name="Sreedasyam A."/>
            <person name="Maumus F."/>
            <person name="Tiley G.P."/>
            <person name="Fernandez-Pozo N."/>
            <person name="Barry K."/>
            <person name="Chen C."/>
            <person name="Wang M."/>
            <person name="Lipzen A."/>
            <person name="Daum C."/>
            <person name="Saski C.A."/>
            <person name="Payton A.C."/>
            <person name="Mcbreen J.C."/>
            <person name="Conrad R.E."/>
            <person name="Kollar L.M."/>
            <person name="Olsson S."/>
            <person name="Huttunen S."/>
            <person name="Landis J.B."/>
            <person name="Wickett N.J."/>
            <person name="Johnson M.G."/>
            <person name="Rensing S.A."/>
            <person name="Grimwood J."/>
            <person name="Schmutz J."/>
            <person name="Mcdaniel S.F."/>
        </authorList>
    </citation>
    <scope>NUCLEOTIDE SEQUENCE</scope>
    <source>
        <strain evidence="2">R40</strain>
    </source>
</reference>
<keyword evidence="3" id="KW-1185">Reference proteome</keyword>
<dbReference type="EMBL" id="CM026422">
    <property type="protein sequence ID" value="KAG0587908.1"/>
    <property type="molecule type" value="Genomic_DNA"/>
</dbReference>
<name>A0A8T0IYV5_CERPU</name>
<dbReference type="Gene3D" id="1.25.10.10">
    <property type="entry name" value="Leucine-rich Repeat Variant"/>
    <property type="match status" value="1"/>
</dbReference>
<accession>A0A8T0IYV5</accession>